<gene>
    <name evidence="1" type="ORF">LCGC14_0834750</name>
</gene>
<dbReference type="AlphaFoldDB" id="A0A0F9Q070"/>
<reference evidence="1" key="1">
    <citation type="journal article" date="2015" name="Nature">
        <title>Complex archaea that bridge the gap between prokaryotes and eukaryotes.</title>
        <authorList>
            <person name="Spang A."/>
            <person name="Saw J.H."/>
            <person name="Jorgensen S.L."/>
            <person name="Zaremba-Niedzwiedzka K."/>
            <person name="Martijn J."/>
            <person name="Lind A.E."/>
            <person name="van Eijk R."/>
            <person name="Schleper C."/>
            <person name="Guy L."/>
            <person name="Ettema T.J."/>
        </authorList>
    </citation>
    <scope>NUCLEOTIDE SEQUENCE</scope>
</reference>
<sequence length="97" mass="10533">MNAKRLGLTQHNDDALDVRMNLLARLNHEAGCSWVPTLANVVDCECTADAMLTDFATLSVSETGMANRLHTVMDCPNLHCSGCYAAIELTLHEADLS</sequence>
<proteinExistence type="predicted"/>
<protein>
    <submittedName>
        <fullName evidence="1">Uncharacterized protein</fullName>
    </submittedName>
</protein>
<organism evidence="1">
    <name type="scientific">marine sediment metagenome</name>
    <dbReference type="NCBI Taxonomy" id="412755"/>
    <lineage>
        <taxon>unclassified sequences</taxon>
        <taxon>metagenomes</taxon>
        <taxon>ecological metagenomes</taxon>
    </lineage>
</organism>
<name>A0A0F9Q070_9ZZZZ</name>
<evidence type="ECO:0000313" key="1">
    <source>
        <dbReference type="EMBL" id="KKN30372.1"/>
    </source>
</evidence>
<comment type="caution">
    <text evidence="1">The sequence shown here is derived from an EMBL/GenBank/DDBJ whole genome shotgun (WGS) entry which is preliminary data.</text>
</comment>
<accession>A0A0F9Q070</accession>
<dbReference type="EMBL" id="LAZR01002412">
    <property type="protein sequence ID" value="KKN30372.1"/>
    <property type="molecule type" value="Genomic_DNA"/>
</dbReference>